<dbReference type="InterPro" id="IPR036236">
    <property type="entry name" value="Znf_C2H2_sf"/>
</dbReference>
<evidence type="ECO:0000259" key="9">
    <source>
        <dbReference type="PROSITE" id="PS50157"/>
    </source>
</evidence>
<dbReference type="Proteomes" id="UP000746747">
    <property type="component" value="Unassembled WGS sequence"/>
</dbReference>
<dbReference type="PANTHER" id="PTHR16515:SF49">
    <property type="entry name" value="GASTRULA ZINC FINGER PROTEIN XLCGF49.1-LIKE-RELATED"/>
    <property type="match status" value="1"/>
</dbReference>
<dbReference type="Gene3D" id="3.30.160.60">
    <property type="entry name" value="Classic Zinc Finger"/>
    <property type="match status" value="6"/>
</dbReference>
<reference evidence="10" key="1">
    <citation type="submission" date="2021-09" db="EMBL/GenBank/DDBJ databases">
        <authorList>
            <consortium name="Pathogen Informatics"/>
        </authorList>
    </citation>
    <scope>NUCLEOTIDE SEQUENCE</scope>
</reference>
<feature type="domain" description="C2H2-type" evidence="9">
    <location>
        <begin position="193"/>
        <end position="219"/>
    </location>
</feature>
<dbReference type="AlphaFoldDB" id="A0A8J2MAR6"/>
<dbReference type="FunFam" id="3.30.160.60:FF:000446">
    <property type="entry name" value="Zinc finger protein"/>
    <property type="match status" value="3"/>
</dbReference>
<evidence type="ECO:0000256" key="8">
    <source>
        <dbReference type="SAM" id="SignalP"/>
    </source>
</evidence>
<dbReference type="InterPro" id="IPR050331">
    <property type="entry name" value="Zinc_finger"/>
</dbReference>
<dbReference type="GO" id="GO:0008270">
    <property type="term" value="F:zinc ion binding"/>
    <property type="evidence" value="ECO:0007669"/>
    <property type="project" value="UniProtKB-KW"/>
</dbReference>
<keyword evidence="4 7" id="KW-0863">Zinc-finger</keyword>
<evidence type="ECO:0000256" key="2">
    <source>
        <dbReference type="ARBA" id="ARBA00022723"/>
    </source>
</evidence>
<feature type="domain" description="C2H2-type" evidence="9">
    <location>
        <begin position="166"/>
        <end position="193"/>
    </location>
</feature>
<dbReference type="FunFam" id="3.30.160.60:FF:002104">
    <property type="entry name" value="Si:ch211-266d19.4"/>
    <property type="match status" value="1"/>
</dbReference>
<keyword evidence="8" id="KW-0732">Signal</keyword>
<protein>
    <recommendedName>
        <fullName evidence="9">C2H2-type domain-containing protein</fullName>
    </recommendedName>
</protein>
<proteinExistence type="predicted"/>
<evidence type="ECO:0000256" key="5">
    <source>
        <dbReference type="ARBA" id="ARBA00022833"/>
    </source>
</evidence>
<name>A0A8J2MAR6_9BILA</name>
<feature type="domain" description="C2H2-type" evidence="9">
    <location>
        <begin position="138"/>
        <end position="165"/>
    </location>
</feature>
<feature type="domain" description="C2H2-type" evidence="9">
    <location>
        <begin position="81"/>
        <end position="108"/>
    </location>
</feature>
<feature type="signal peptide" evidence="8">
    <location>
        <begin position="1"/>
        <end position="22"/>
    </location>
</feature>
<dbReference type="SUPFAM" id="SSF57667">
    <property type="entry name" value="beta-beta-alpha zinc fingers"/>
    <property type="match status" value="3"/>
</dbReference>
<feature type="domain" description="C2H2-type" evidence="9">
    <location>
        <begin position="109"/>
        <end position="137"/>
    </location>
</feature>
<evidence type="ECO:0000256" key="3">
    <source>
        <dbReference type="ARBA" id="ARBA00022737"/>
    </source>
</evidence>
<evidence type="ECO:0000256" key="1">
    <source>
        <dbReference type="ARBA" id="ARBA00004123"/>
    </source>
</evidence>
<dbReference type="FunFam" id="3.30.160.60:FF:000100">
    <property type="entry name" value="Zinc finger 45-like"/>
    <property type="match status" value="1"/>
</dbReference>
<evidence type="ECO:0000256" key="6">
    <source>
        <dbReference type="ARBA" id="ARBA00023242"/>
    </source>
</evidence>
<dbReference type="PROSITE" id="PS00028">
    <property type="entry name" value="ZINC_FINGER_C2H2_1"/>
    <property type="match status" value="5"/>
</dbReference>
<dbReference type="PANTHER" id="PTHR16515">
    <property type="entry name" value="PR DOMAIN ZINC FINGER PROTEIN"/>
    <property type="match status" value="1"/>
</dbReference>
<dbReference type="InterPro" id="IPR013087">
    <property type="entry name" value="Znf_C2H2_type"/>
</dbReference>
<comment type="caution">
    <text evidence="10">The sequence shown here is derived from an EMBL/GenBank/DDBJ whole genome shotgun (WGS) entry which is preliminary data.</text>
</comment>
<dbReference type="PROSITE" id="PS50157">
    <property type="entry name" value="ZINC_FINGER_C2H2_2"/>
    <property type="match status" value="6"/>
</dbReference>
<dbReference type="OrthoDB" id="5913806at2759"/>
<dbReference type="GO" id="GO:0005634">
    <property type="term" value="C:nucleus"/>
    <property type="evidence" value="ECO:0007669"/>
    <property type="project" value="UniProtKB-SubCell"/>
</dbReference>
<evidence type="ECO:0000313" key="10">
    <source>
        <dbReference type="EMBL" id="CAG9538097.1"/>
    </source>
</evidence>
<accession>A0A8J2MAR6</accession>
<evidence type="ECO:0000256" key="4">
    <source>
        <dbReference type="ARBA" id="ARBA00022771"/>
    </source>
</evidence>
<sequence length="252" mass="29269">MFASYYLVVIALPLYITQITVSNEGSLTIQAGIRKDKEITTVVSDSKAKEKWFKCELCGKQFRRSDTLKRHMRIHTGEKNYMCKVCDKQFGYASNLKCHMTIHTSKRNYTCKLCDKQFGQANRLKRHMAAIHTAEKNYTCMLCDKRFGHASSLKRHMRIHASGKNYVCKVCNKTFNQQKTFKQHKLTHENVRFECEQCGKNFTKYYLKEHMKIHKSSSEKLYSTASSLMTSIAEDIIDTEILIMEILESTGI</sequence>
<dbReference type="SMART" id="SM00355">
    <property type="entry name" value="ZnF_C2H2"/>
    <property type="match status" value="6"/>
</dbReference>
<keyword evidence="5" id="KW-0862">Zinc</keyword>
<evidence type="ECO:0000256" key="7">
    <source>
        <dbReference type="PROSITE-ProRule" id="PRU00042"/>
    </source>
</evidence>
<feature type="domain" description="C2H2-type" evidence="9">
    <location>
        <begin position="53"/>
        <end position="80"/>
    </location>
</feature>
<keyword evidence="2" id="KW-0479">Metal-binding</keyword>
<dbReference type="GO" id="GO:0000122">
    <property type="term" value="P:negative regulation of transcription by RNA polymerase II"/>
    <property type="evidence" value="ECO:0007669"/>
    <property type="project" value="UniProtKB-ARBA"/>
</dbReference>
<keyword evidence="6" id="KW-0539">Nucleus</keyword>
<comment type="subcellular location">
    <subcellularLocation>
        <location evidence="1">Nucleus</location>
    </subcellularLocation>
</comment>
<feature type="chain" id="PRO_5035266559" description="C2H2-type domain-containing protein" evidence="8">
    <location>
        <begin position="23"/>
        <end position="252"/>
    </location>
</feature>
<dbReference type="Pfam" id="PF00096">
    <property type="entry name" value="zf-C2H2"/>
    <property type="match status" value="6"/>
</dbReference>
<dbReference type="EMBL" id="CAKAEH010001624">
    <property type="protein sequence ID" value="CAG9538097.1"/>
    <property type="molecule type" value="Genomic_DNA"/>
</dbReference>
<keyword evidence="3" id="KW-0677">Repeat</keyword>
<keyword evidence="11" id="KW-1185">Reference proteome</keyword>
<organism evidence="10 11">
    <name type="scientific">Cercopithifilaria johnstoni</name>
    <dbReference type="NCBI Taxonomy" id="2874296"/>
    <lineage>
        <taxon>Eukaryota</taxon>
        <taxon>Metazoa</taxon>
        <taxon>Ecdysozoa</taxon>
        <taxon>Nematoda</taxon>
        <taxon>Chromadorea</taxon>
        <taxon>Rhabditida</taxon>
        <taxon>Spirurina</taxon>
        <taxon>Spiruromorpha</taxon>
        <taxon>Filarioidea</taxon>
        <taxon>Onchocercidae</taxon>
        <taxon>Cercopithifilaria</taxon>
    </lineage>
</organism>
<gene>
    <name evidence="10" type="ORF">CJOHNSTONI_LOCUS7844</name>
</gene>
<evidence type="ECO:0000313" key="11">
    <source>
        <dbReference type="Proteomes" id="UP000746747"/>
    </source>
</evidence>
<dbReference type="FunFam" id="3.30.160.60:FF:000670">
    <property type="entry name" value="zinc finger protein 22"/>
    <property type="match status" value="1"/>
</dbReference>